<evidence type="ECO:0000259" key="3">
    <source>
        <dbReference type="Pfam" id="PF20153"/>
    </source>
</evidence>
<keyword evidence="5" id="KW-1185">Reference proteome</keyword>
<dbReference type="OrthoDB" id="10345612at2759"/>
<dbReference type="Proteomes" id="UP001148786">
    <property type="component" value="Unassembled WGS sequence"/>
</dbReference>
<evidence type="ECO:0000313" key="5">
    <source>
        <dbReference type="Proteomes" id="UP001148786"/>
    </source>
</evidence>
<keyword evidence="2" id="KW-1133">Transmembrane helix</keyword>
<comment type="caution">
    <text evidence="4">The sequence shown here is derived from an EMBL/GenBank/DDBJ whole genome shotgun (WGS) entry which is preliminary data.</text>
</comment>
<sequence length="725" mass="82001">MIEIAKASLFSAVVTAFIIESYKNLKPDPNDTAVILLARIASRLDNPLNSSALPPAVDETPIPFSPSLTLVNVFWILSLVVSLTTVLIGIVASQWLREHQIYPAHFSTEQKLALFNMRTEMLNRWYIPAFFTSLPVLLELALVLFFFGLAEFLRSLGVTQVTVPIIVAIGLSLLFLVATTAIPALQVLTVRLTATQLNKSVPVPCPYKSPQARLFRLLVSSRMGNFLVHHMFSPIYSVFVVLVKYTHALRFPPHFPPSLPTLVPQSFRRRAFKARALIRLRLDHILGRRRKPRNVFEPYQPNYPNFSPVNAHSWTDLDLEWISLRRHYSSQVLIGWHGNREGGSLEKELHFGPLFDHLRGIELACSRHHTILLSAYHCFVDCISTASPGQPSLDLASTFYGDDYYKTVIEILRPPRTVLMSDVVPKPQRRNRVYPMDLLYDEVILLFIERFNIPVPENTKTELMLRILNYVSSNCGHWTPDAKGPAKGLPIPQSRMYTTLVRSFFLEDAPRADGKMDWSVHQIFLEDFRDILAEYLRSSLSAELRHSGLLHKAVATFNSNFKLHLESAGRPGNRTSAQAEHESAYFLLGSWAIVEAYMLNHRHHADRVPRSVLDLATTTRGICGDILATRAEPSTRAILASIASVWGRQEHFVCRHITFHNRLQDSILGVLFNPTDDLPEVGLESSSSNAMDEKDIVDEDSDSSSRNRRCISDEYNQAESGFLSK</sequence>
<keyword evidence="2" id="KW-0812">Transmembrane</keyword>
<dbReference type="AlphaFoldDB" id="A0A9W8TGE1"/>
<dbReference type="InterPro" id="IPR045338">
    <property type="entry name" value="DUF6535"/>
</dbReference>
<feature type="transmembrane region" description="Helical" evidence="2">
    <location>
        <begin position="125"/>
        <end position="149"/>
    </location>
</feature>
<dbReference type="EMBL" id="JANKHO010000022">
    <property type="protein sequence ID" value="KAJ3517344.1"/>
    <property type="molecule type" value="Genomic_DNA"/>
</dbReference>
<protein>
    <recommendedName>
        <fullName evidence="3">DUF6535 domain-containing protein</fullName>
    </recommendedName>
</protein>
<gene>
    <name evidence="4" type="ORF">NLJ89_g567</name>
</gene>
<feature type="region of interest" description="Disordered" evidence="1">
    <location>
        <begin position="682"/>
        <end position="710"/>
    </location>
</feature>
<feature type="transmembrane region" description="Helical" evidence="2">
    <location>
        <begin position="73"/>
        <end position="92"/>
    </location>
</feature>
<evidence type="ECO:0000256" key="1">
    <source>
        <dbReference type="SAM" id="MobiDB-lite"/>
    </source>
</evidence>
<feature type="domain" description="DUF6535" evidence="3">
    <location>
        <begin position="7"/>
        <end position="154"/>
    </location>
</feature>
<proteinExistence type="predicted"/>
<keyword evidence="2" id="KW-0472">Membrane</keyword>
<evidence type="ECO:0000256" key="2">
    <source>
        <dbReference type="SAM" id="Phobius"/>
    </source>
</evidence>
<dbReference type="Pfam" id="PF20153">
    <property type="entry name" value="DUF6535"/>
    <property type="match status" value="1"/>
</dbReference>
<feature type="transmembrane region" description="Helical" evidence="2">
    <location>
        <begin position="226"/>
        <end position="245"/>
    </location>
</feature>
<name>A0A9W8TGE1_9AGAR</name>
<evidence type="ECO:0000313" key="4">
    <source>
        <dbReference type="EMBL" id="KAJ3517344.1"/>
    </source>
</evidence>
<reference evidence="4" key="1">
    <citation type="submission" date="2022-07" db="EMBL/GenBank/DDBJ databases">
        <title>Genome Sequence of Agrocybe chaxingu.</title>
        <authorList>
            <person name="Buettner E."/>
        </authorList>
    </citation>
    <scope>NUCLEOTIDE SEQUENCE</scope>
    <source>
        <strain evidence="4">MP-N11</strain>
    </source>
</reference>
<organism evidence="4 5">
    <name type="scientific">Agrocybe chaxingu</name>
    <dbReference type="NCBI Taxonomy" id="84603"/>
    <lineage>
        <taxon>Eukaryota</taxon>
        <taxon>Fungi</taxon>
        <taxon>Dikarya</taxon>
        <taxon>Basidiomycota</taxon>
        <taxon>Agaricomycotina</taxon>
        <taxon>Agaricomycetes</taxon>
        <taxon>Agaricomycetidae</taxon>
        <taxon>Agaricales</taxon>
        <taxon>Agaricineae</taxon>
        <taxon>Strophariaceae</taxon>
        <taxon>Agrocybe</taxon>
    </lineage>
</organism>
<feature type="transmembrane region" description="Helical" evidence="2">
    <location>
        <begin position="161"/>
        <end position="182"/>
    </location>
</feature>
<accession>A0A9W8TGE1</accession>